<name>A0A0L0SSJ9_ALLM3</name>
<gene>
    <name evidence="1" type="ORF">AMAG_11148</name>
</gene>
<dbReference type="Gene3D" id="2.40.10.10">
    <property type="entry name" value="Trypsin-like serine proteases"/>
    <property type="match status" value="1"/>
</dbReference>
<evidence type="ECO:0000313" key="2">
    <source>
        <dbReference type="Proteomes" id="UP000054350"/>
    </source>
</evidence>
<dbReference type="EMBL" id="GG745347">
    <property type="protein sequence ID" value="KNE65533.1"/>
    <property type="molecule type" value="Genomic_DNA"/>
</dbReference>
<dbReference type="InterPro" id="IPR009003">
    <property type="entry name" value="Peptidase_S1_PA"/>
</dbReference>
<protein>
    <recommendedName>
        <fullName evidence="3">Serine protease</fullName>
    </recommendedName>
</protein>
<dbReference type="OrthoDB" id="5535339at2759"/>
<organism evidence="1 2">
    <name type="scientific">Allomyces macrogynus (strain ATCC 38327)</name>
    <name type="common">Allomyces javanicus var. macrogynus</name>
    <dbReference type="NCBI Taxonomy" id="578462"/>
    <lineage>
        <taxon>Eukaryota</taxon>
        <taxon>Fungi</taxon>
        <taxon>Fungi incertae sedis</taxon>
        <taxon>Blastocladiomycota</taxon>
        <taxon>Blastocladiomycetes</taxon>
        <taxon>Blastocladiales</taxon>
        <taxon>Blastocladiaceae</taxon>
        <taxon>Allomyces</taxon>
    </lineage>
</organism>
<accession>A0A0L0SSJ9</accession>
<sequence length="466" mass="49271">MATRNGNNNNKNNKNKKRAAGFALVAALAALAVVAPVVEAAPAKAVASAPKPFELPKNPVSKVNVSFGSKDISVAGVTVKQPVWSQTINLKQVDPTRKNVFWTRLTFDATQTKLRKPKKAPTTAAWGADQPGDVIRITSVLDKAVQYLNADSLAQWSFQSAFFNGPAVTVELLADPAADATVKPAVIVMSVTTNDEDGFSADPINLPPPTTLCNAADLRKPVTDLRNGRIFPVGCTGWTINDKNGCHTSAGHCFDGVDATQQVLQVGVPQSAVIVKDGVKVGIPRHPDPKYQFAVDASSVQYKLLSELDVDNAVDAEDWSYFGTFRNPNTGLTQREAANNQSYTLAKVTNGVIAPGQAAVGDVVTITGFGNVRDQARKNLRLTQQTATGSLASFPDKYHINHRVDTEGGNSGSAMVVKKNGKEIAVGIHTNGGCDTTSSTSANYGSSVNQRGYQAALAAPKGVCKA</sequence>
<dbReference type="VEuPathDB" id="FungiDB:AMAG_11148"/>
<dbReference type="InterPro" id="IPR043504">
    <property type="entry name" value="Peptidase_S1_PA_chymotrypsin"/>
</dbReference>
<dbReference type="AlphaFoldDB" id="A0A0L0SSJ9"/>
<reference evidence="2" key="2">
    <citation type="submission" date="2009-11" db="EMBL/GenBank/DDBJ databases">
        <title>The Genome Sequence of Allomyces macrogynus strain ATCC 38327.</title>
        <authorList>
            <consortium name="The Broad Institute Genome Sequencing Platform"/>
            <person name="Russ C."/>
            <person name="Cuomo C."/>
            <person name="Shea T."/>
            <person name="Young S.K."/>
            <person name="Zeng Q."/>
            <person name="Koehrsen M."/>
            <person name="Haas B."/>
            <person name="Borodovsky M."/>
            <person name="Guigo R."/>
            <person name="Alvarado L."/>
            <person name="Berlin A."/>
            <person name="Borenstein D."/>
            <person name="Chen Z."/>
            <person name="Engels R."/>
            <person name="Freedman E."/>
            <person name="Gellesch M."/>
            <person name="Goldberg J."/>
            <person name="Griggs A."/>
            <person name="Gujja S."/>
            <person name="Heiman D."/>
            <person name="Hepburn T."/>
            <person name="Howarth C."/>
            <person name="Jen D."/>
            <person name="Larson L."/>
            <person name="Lewis B."/>
            <person name="Mehta T."/>
            <person name="Park D."/>
            <person name="Pearson M."/>
            <person name="Roberts A."/>
            <person name="Saif S."/>
            <person name="Shenoy N."/>
            <person name="Sisk P."/>
            <person name="Stolte C."/>
            <person name="Sykes S."/>
            <person name="Walk T."/>
            <person name="White J."/>
            <person name="Yandava C."/>
            <person name="Burger G."/>
            <person name="Gray M.W."/>
            <person name="Holland P.W.H."/>
            <person name="King N."/>
            <person name="Lang F.B.F."/>
            <person name="Roger A.J."/>
            <person name="Ruiz-Trillo I."/>
            <person name="Lander E."/>
            <person name="Nusbaum C."/>
        </authorList>
    </citation>
    <scope>NUCLEOTIDE SEQUENCE [LARGE SCALE GENOMIC DNA]</scope>
    <source>
        <strain evidence="2">ATCC 38327</strain>
    </source>
</reference>
<reference evidence="1 2" key="1">
    <citation type="submission" date="2009-11" db="EMBL/GenBank/DDBJ databases">
        <title>Annotation of Allomyces macrogynus ATCC 38327.</title>
        <authorList>
            <consortium name="The Broad Institute Genome Sequencing Platform"/>
            <person name="Russ C."/>
            <person name="Cuomo C."/>
            <person name="Burger G."/>
            <person name="Gray M.W."/>
            <person name="Holland P.W.H."/>
            <person name="King N."/>
            <person name="Lang F.B.F."/>
            <person name="Roger A.J."/>
            <person name="Ruiz-Trillo I."/>
            <person name="Young S.K."/>
            <person name="Zeng Q."/>
            <person name="Gargeya S."/>
            <person name="Fitzgerald M."/>
            <person name="Haas B."/>
            <person name="Abouelleil A."/>
            <person name="Alvarado L."/>
            <person name="Arachchi H.M."/>
            <person name="Berlin A."/>
            <person name="Chapman S.B."/>
            <person name="Gearin G."/>
            <person name="Goldberg J."/>
            <person name="Griggs A."/>
            <person name="Gujja S."/>
            <person name="Hansen M."/>
            <person name="Heiman D."/>
            <person name="Howarth C."/>
            <person name="Larimer J."/>
            <person name="Lui A."/>
            <person name="MacDonald P.J.P."/>
            <person name="McCowen C."/>
            <person name="Montmayeur A."/>
            <person name="Murphy C."/>
            <person name="Neiman D."/>
            <person name="Pearson M."/>
            <person name="Priest M."/>
            <person name="Roberts A."/>
            <person name="Saif S."/>
            <person name="Shea T."/>
            <person name="Sisk P."/>
            <person name="Stolte C."/>
            <person name="Sykes S."/>
            <person name="Wortman J."/>
            <person name="Nusbaum C."/>
            <person name="Birren B."/>
        </authorList>
    </citation>
    <scope>NUCLEOTIDE SEQUENCE [LARGE SCALE GENOMIC DNA]</scope>
    <source>
        <strain evidence="1 2">ATCC 38327</strain>
    </source>
</reference>
<proteinExistence type="predicted"/>
<evidence type="ECO:0008006" key="3">
    <source>
        <dbReference type="Google" id="ProtNLM"/>
    </source>
</evidence>
<keyword evidence="2" id="KW-1185">Reference proteome</keyword>
<dbReference type="Proteomes" id="UP000054350">
    <property type="component" value="Unassembled WGS sequence"/>
</dbReference>
<dbReference type="SUPFAM" id="SSF50494">
    <property type="entry name" value="Trypsin-like serine proteases"/>
    <property type="match status" value="1"/>
</dbReference>
<evidence type="ECO:0000313" key="1">
    <source>
        <dbReference type="EMBL" id="KNE65533.1"/>
    </source>
</evidence>